<dbReference type="EMBL" id="JARBJD010000279">
    <property type="protein sequence ID" value="KAK2944908.1"/>
    <property type="molecule type" value="Genomic_DNA"/>
</dbReference>
<comment type="caution">
    <text evidence="2">The sequence shown here is derived from an EMBL/GenBank/DDBJ whole genome shotgun (WGS) entry which is preliminary data.</text>
</comment>
<evidence type="ECO:0000313" key="2">
    <source>
        <dbReference type="EMBL" id="KAK2944908.1"/>
    </source>
</evidence>
<proteinExistence type="predicted"/>
<name>A0ABQ9X016_9EUKA</name>
<organism evidence="2 3">
    <name type="scientific">Blattamonas nauphoetae</name>
    <dbReference type="NCBI Taxonomy" id="2049346"/>
    <lineage>
        <taxon>Eukaryota</taxon>
        <taxon>Metamonada</taxon>
        <taxon>Preaxostyla</taxon>
        <taxon>Oxymonadida</taxon>
        <taxon>Blattamonas</taxon>
    </lineage>
</organism>
<sequence>MPIVNMSSLPGEVKQASSLFSQRMIGCGIWGSNNHLSGSLLRDLNGGGSFLCSNSTFDWCHTTSSERPSLSSNPSPIIDSHSFPTTHSISSQPTRGNADTEYSDQTFDRVERLSFTQVSVAFTNCKFTNMYSFTGYGQTAPGGSAIFIWSYYVPSPTALSLVSCSFSKCSVTHRDNLYGGCVYLYNLSATTNTIDGCSFDDWYSGNDSNSGQYGGGIGTFRTTAPLVITNSNFTLSGATTNKYNGGFADHQHKFLHLFPPFEFRFVVRVHTDRVLKHFDSDCIDKEAVTHLSEAELVSGDDSKEQTILVLRVLHLLRDNNFQFVTPCLITWESIFRYALRLDVTDFSNHLVKLNLRFGDICPLIKKAYEQDTSPIDDSPPPPLAPLFEDMESEDGHFDNSKIEQSVKTAMGNADVGAYTSLSSHSPAIQSGIFFTPNAGHLIKPENVIIKEKNLVKVVICGGHPVKQPHPMSHILENFGTGTEFSVHYRRLSEGFKRCGARIKKICIQSSSGDLEMPRRHLLSKKTPPIWPLHTLSCNRRLSAIWSFFEVEDETGSVILL</sequence>
<feature type="region of interest" description="Disordered" evidence="1">
    <location>
        <begin position="82"/>
        <end position="102"/>
    </location>
</feature>
<feature type="compositionally biased region" description="Polar residues" evidence="1">
    <location>
        <begin position="82"/>
        <end position="97"/>
    </location>
</feature>
<accession>A0ABQ9X016</accession>
<keyword evidence="3" id="KW-1185">Reference proteome</keyword>
<gene>
    <name evidence="2" type="ORF">BLNAU_20151</name>
</gene>
<evidence type="ECO:0008006" key="4">
    <source>
        <dbReference type="Google" id="ProtNLM"/>
    </source>
</evidence>
<reference evidence="2 3" key="1">
    <citation type="journal article" date="2022" name="bioRxiv">
        <title>Genomics of Preaxostyla Flagellates Illuminates Evolutionary Transitions and the Path Towards Mitochondrial Loss.</title>
        <authorList>
            <person name="Novak L.V.F."/>
            <person name="Treitli S.C."/>
            <person name="Pyrih J."/>
            <person name="Halakuc P."/>
            <person name="Pipaliya S.V."/>
            <person name="Vacek V."/>
            <person name="Brzon O."/>
            <person name="Soukal P."/>
            <person name="Eme L."/>
            <person name="Dacks J.B."/>
            <person name="Karnkowska A."/>
            <person name="Elias M."/>
            <person name="Hampl V."/>
        </authorList>
    </citation>
    <scope>NUCLEOTIDE SEQUENCE [LARGE SCALE GENOMIC DNA]</scope>
    <source>
        <strain evidence="2">NAU3</strain>
        <tissue evidence="2">Gut</tissue>
    </source>
</reference>
<evidence type="ECO:0000256" key="1">
    <source>
        <dbReference type="SAM" id="MobiDB-lite"/>
    </source>
</evidence>
<protein>
    <recommendedName>
        <fullName evidence="4">Right handed beta helix domain-containing protein</fullName>
    </recommendedName>
</protein>
<dbReference type="Proteomes" id="UP001281761">
    <property type="component" value="Unassembled WGS sequence"/>
</dbReference>
<evidence type="ECO:0000313" key="3">
    <source>
        <dbReference type="Proteomes" id="UP001281761"/>
    </source>
</evidence>